<comment type="caution">
    <text evidence="1">The sequence shown here is derived from an EMBL/GenBank/DDBJ whole genome shotgun (WGS) entry which is preliminary data.</text>
</comment>
<gene>
    <name evidence="1" type="ORF">LHYA1_G002391</name>
</gene>
<dbReference type="GeneID" id="41982589"/>
<protein>
    <recommendedName>
        <fullName evidence="3">ATP synthase subunit d, mitochondrial</fullName>
    </recommendedName>
</protein>
<evidence type="ECO:0008006" key="3">
    <source>
        <dbReference type="Google" id="ProtNLM"/>
    </source>
</evidence>
<accession>A0A8H8TZZ6</accession>
<sequence>MFVQRFHRILPGASVTSASRVNLQTVRRYVVKSRGDLLESIYRPAFANLEKGSPEYEGLASSGRVWENLFQPGNIEPYLQAQSDLKEALTEIDELREWYQKNDKAKTSIVRALVPEYAQQSTSIELNPFMSATQ</sequence>
<dbReference type="Proteomes" id="UP000431533">
    <property type="component" value="Unassembled WGS sequence"/>
</dbReference>
<reference evidence="1 2" key="1">
    <citation type="submission" date="2018-05" db="EMBL/GenBank/DDBJ databases">
        <title>Genome sequencing and assembly of the regulated plant pathogen Lachnellula willkommii and related sister species for the development of diagnostic species identification markers.</title>
        <authorList>
            <person name="Giroux E."/>
            <person name="Bilodeau G."/>
        </authorList>
    </citation>
    <scope>NUCLEOTIDE SEQUENCE [LARGE SCALE GENOMIC DNA]</scope>
    <source>
        <strain evidence="1 2">CBS 185.66</strain>
    </source>
</reference>
<dbReference type="RefSeq" id="XP_031007492.1">
    <property type="nucleotide sequence ID" value="XM_031147368.1"/>
</dbReference>
<keyword evidence="2" id="KW-1185">Reference proteome</keyword>
<evidence type="ECO:0000313" key="2">
    <source>
        <dbReference type="Proteomes" id="UP000431533"/>
    </source>
</evidence>
<name>A0A8H8TZZ6_9HELO</name>
<dbReference type="EMBL" id="QGMH01000027">
    <property type="protein sequence ID" value="TVY28704.1"/>
    <property type="molecule type" value="Genomic_DNA"/>
</dbReference>
<organism evidence="1 2">
    <name type="scientific">Lachnellula hyalina</name>
    <dbReference type="NCBI Taxonomy" id="1316788"/>
    <lineage>
        <taxon>Eukaryota</taxon>
        <taxon>Fungi</taxon>
        <taxon>Dikarya</taxon>
        <taxon>Ascomycota</taxon>
        <taxon>Pezizomycotina</taxon>
        <taxon>Leotiomycetes</taxon>
        <taxon>Helotiales</taxon>
        <taxon>Lachnaceae</taxon>
        <taxon>Lachnellula</taxon>
    </lineage>
</organism>
<evidence type="ECO:0000313" key="1">
    <source>
        <dbReference type="EMBL" id="TVY28704.1"/>
    </source>
</evidence>
<dbReference type="OrthoDB" id="439046at2759"/>
<proteinExistence type="predicted"/>
<dbReference type="AlphaFoldDB" id="A0A8H8TZZ6"/>